<feature type="transmembrane region" description="Helical" evidence="1">
    <location>
        <begin position="20"/>
        <end position="40"/>
    </location>
</feature>
<evidence type="ECO:0000313" key="2">
    <source>
        <dbReference type="EMBL" id="EZP82002.1"/>
    </source>
</evidence>
<gene>
    <name evidence="2" type="ORF">BV97_02025</name>
</gene>
<keyword evidence="1" id="KW-0812">Transmembrane</keyword>
<keyword evidence="1" id="KW-0472">Membrane</keyword>
<dbReference type="Proteomes" id="UP000024329">
    <property type="component" value="Unassembled WGS sequence"/>
</dbReference>
<keyword evidence="1" id="KW-1133">Transmembrane helix</keyword>
<protein>
    <submittedName>
        <fullName evidence="2">Uncharacterized protein</fullName>
    </submittedName>
</protein>
<sequence>MRGRQPSERLRNRPKVMHLFGWLVLAGVTLNVLALLLFSGRFRADAIAQGQAAAGWFVAAVLTIASNSLFWWRIAICAGNLARWLYIGLVALSLLQLKPAYDVALKYGPVYGTLVGITFVLSLGSITILLRRDVAQWLHSGGRLGTIDPTVFE</sequence>
<comment type="caution">
    <text evidence="2">The sequence shown here is derived from an EMBL/GenBank/DDBJ whole genome shotgun (WGS) entry which is preliminary data.</text>
</comment>
<evidence type="ECO:0000256" key="1">
    <source>
        <dbReference type="SAM" id="Phobius"/>
    </source>
</evidence>
<organism evidence="2 3">
    <name type="scientific">Novosphingobium resinovorum</name>
    <dbReference type="NCBI Taxonomy" id="158500"/>
    <lineage>
        <taxon>Bacteria</taxon>
        <taxon>Pseudomonadati</taxon>
        <taxon>Pseudomonadota</taxon>
        <taxon>Alphaproteobacteria</taxon>
        <taxon>Sphingomonadales</taxon>
        <taxon>Sphingomonadaceae</taxon>
        <taxon>Novosphingobium</taxon>
    </lineage>
</organism>
<evidence type="ECO:0000313" key="3">
    <source>
        <dbReference type="Proteomes" id="UP000024329"/>
    </source>
</evidence>
<name>A0A031K055_9SPHN</name>
<dbReference type="PATRIC" id="fig|158500.4.peg.2063"/>
<feature type="transmembrane region" description="Helical" evidence="1">
    <location>
        <begin position="52"/>
        <end position="72"/>
    </location>
</feature>
<proteinExistence type="predicted"/>
<dbReference type="AlphaFoldDB" id="A0A031K055"/>
<accession>A0A031K055</accession>
<dbReference type="EMBL" id="JFYZ01000010">
    <property type="protein sequence ID" value="EZP82002.1"/>
    <property type="molecule type" value="Genomic_DNA"/>
</dbReference>
<feature type="transmembrane region" description="Helical" evidence="1">
    <location>
        <begin position="84"/>
        <end position="101"/>
    </location>
</feature>
<reference evidence="2 3" key="1">
    <citation type="submission" date="2014-03" db="EMBL/GenBank/DDBJ databases">
        <title>Whole genome sequence of Novosphingobium resinovorum KF1.</title>
        <authorList>
            <person name="Gan H.M."/>
            <person name="Gan H.Y."/>
            <person name="Chew T.H."/>
            <person name="Savka M.A."/>
        </authorList>
    </citation>
    <scope>NUCLEOTIDE SEQUENCE [LARGE SCALE GENOMIC DNA]</scope>
    <source>
        <strain evidence="2 3">KF1</strain>
    </source>
</reference>
<feature type="transmembrane region" description="Helical" evidence="1">
    <location>
        <begin position="107"/>
        <end position="130"/>
    </location>
</feature>